<evidence type="ECO:0000259" key="3">
    <source>
        <dbReference type="SMART" id="SM00854"/>
    </source>
</evidence>
<dbReference type="SUPFAM" id="SSF56300">
    <property type="entry name" value="Metallo-dependent phosphatases"/>
    <property type="match status" value="1"/>
</dbReference>
<feature type="compositionally biased region" description="Basic and acidic residues" evidence="2">
    <location>
        <begin position="403"/>
        <end position="419"/>
    </location>
</feature>
<evidence type="ECO:0000313" key="4">
    <source>
        <dbReference type="EMBL" id="MFC6955382.1"/>
    </source>
</evidence>
<reference evidence="4 5" key="1">
    <citation type="journal article" date="2019" name="Int. J. Syst. Evol. Microbiol.">
        <title>The Global Catalogue of Microorganisms (GCM) 10K type strain sequencing project: providing services to taxonomists for standard genome sequencing and annotation.</title>
        <authorList>
            <consortium name="The Broad Institute Genomics Platform"/>
            <consortium name="The Broad Institute Genome Sequencing Center for Infectious Disease"/>
            <person name="Wu L."/>
            <person name="Ma J."/>
        </authorList>
    </citation>
    <scope>NUCLEOTIDE SEQUENCE [LARGE SCALE GENOMIC DNA]</scope>
    <source>
        <strain evidence="4 5">GX26</strain>
    </source>
</reference>
<gene>
    <name evidence="4" type="ORF">ACFQGB_21170</name>
</gene>
<feature type="region of interest" description="Disordered" evidence="2">
    <location>
        <begin position="400"/>
        <end position="449"/>
    </location>
</feature>
<sequence length="449" mass="48893">MDSRDWQAIVDDVPSPERTVDVAADASGDAWSLFAAGDVKYRHRTATDAPVGTALASRARNADVATANLEAPVAGYGEPIAKSGPTNDTDQEVPAILDAAGFDCVTLANNHAMDYGADGLFGTIAECEDSGLTTVGAGDTEDAAMMPVRFDVNGTSVAIFSFCEREFGTADADAPGTAWLHHPETLERVRSTEADVVVVNAHGGVEFVPVPPRHHRRRLRELVDAGADLVVGHHPHVPQGWEVYDDAPIFYSLGNFLFPMPDRPSTQSGLAIDVTFADDAVSEVTLIPTETVDDTVLAAGDRFDADERLSYVHRLAEVTADSETHRAFWQSVAVDVFQQRYTRWLRRAVAGDFVSQLTTPSQHVDRDVIWDADARGPQMLALLNLLRNRSHRSLMETALEVQTGKREDRRTEPVTREARALLAETEDEPVNDRKSPVRETLGAALSKLS</sequence>
<organism evidence="4 5">
    <name type="scientific">Halorubellus litoreus</name>
    <dbReference type="NCBI Taxonomy" id="755308"/>
    <lineage>
        <taxon>Archaea</taxon>
        <taxon>Methanobacteriati</taxon>
        <taxon>Methanobacteriota</taxon>
        <taxon>Stenosarchaea group</taxon>
        <taxon>Halobacteria</taxon>
        <taxon>Halobacteriales</taxon>
        <taxon>Halorubellaceae</taxon>
        <taxon>Halorubellus</taxon>
    </lineage>
</organism>
<feature type="domain" description="Capsule synthesis protein CapA" evidence="3">
    <location>
        <begin position="32"/>
        <end position="260"/>
    </location>
</feature>
<dbReference type="InterPro" id="IPR019079">
    <property type="entry name" value="Capsule_synth_CapA"/>
</dbReference>
<dbReference type="EMBL" id="JBHSXN010000006">
    <property type="protein sequence ID" value="MFC6955382.1"/>
    <property type="molecule type" value="Genomic_DNA"/>
</dbReference>
<accession>A0ABD5VQA5</accession>
<keyword evidence="5" id="KW-1185">Reference proteome</keyword>
<comment type="similarity">
    <text evidence="1">Belongs to the CapA family.</text>
</comment>
<dbReference type="PANTHER" id="PTHR33393:SF13">
    <property type="entry name" value="PGA BIOSYNTHESIS PROTEIN CAPA"/>
    <property type="match status" value="1"/>
</dbReference>
<dbReference type="PANTHER" id="PTHR33393">
    <property type="entry name" value="POLYGLUTAMINE SYNTHESIS ACCESSORY PROTEIN RV0574C-RELATED"/>
    <property type="match status" value="1"/>
</dbReference>
<dbReference type="SMART" id="SM00854">
    <property type="entry name" value="PGA_cap"/>
    <property type="match status" value="1"/>
</dbReference>
<dbReference type="Gene3D" id="3.60.21.10">
    <property type="match status" value="1"/>
</dbReference>
<dbReference type="InterPro" id="IPR052169">
    <property type="entry name" value="CW_Biosynth-Accessory"/>
</dbReference>
<protein>
    <submittedName>
        <fullName evidence="4">CapA family protein</fullName>
    </submittedName>
</protein>
<dbReference type="AlphaFoldDB" id="A0ABD5VQA5"/>
<dbReference type="InterPro" id="IPR029052">
    <property type="entry name" value="Metallo-depent_PP-like"/>
</dbReference>
<dbReference type="Pfam" id="PF09587">
    <property type="entry name" value="PGA_cap"/>
    <property type="match status" value="1"/>
</dbReference>
<dbReference type="RefSeq" id="WP_336352309.1">
    <property type="nucleotide sequence ID" value="NZ_JAZAQL010000006.1"/>
</dbReference>
<evidence type="ECO:0000256" key="1">
    <source>
        <dbReference type="ARBA" id="ARBA00005662"/>
    </source>
</evidence>
<name>A0ABD5VQA5_9EURY</name>
<evidence type="ECO:0000313" key="5">
    <source>
        <dbReference type="Proteomes" id="UP001596395"/>
    </source>
</evidence>
<dbReference type="Proteomes" id="UP001596395">
    <property type="component" value="Unassembled WGS sequence"/>
</dbReference>
<dbReference type="CDD" id="cd07381">
    <property type="entry name" value="MPP_CapA"/>
    <property type="match status" value="1"/>
</dbReference>
<proteinExistence type="inferred from homology"/>
<comment type="caution">
    <text evidence="4">The sequence shown here is derived from an EMBL/GenBank/DDBJ whole genome shotgun (WGS) entry which is preliminary data.</text>
</comment>
<evidence type="ECO:0000256" key="2">
    <source>
        <dbReference type="SAM" id="MobiDB-lite"/>
    </source>
</evidence>